<dbReference type="InterPro" id="IPR043502">
    <property type="entry name" value="DNA/RNA_pol_sf"/>
</dbReference>
<gene>
    <name evidence="2" type="ORF">ABMA28_007973</name>
</gene>
<proteinExistence type="predicted"/>
<dbReference type="Proteomes" id="UP001549921">
    <property type="component" value="Unassembled WGS sequence"/>
</dbReference>
<evidence type="ECO:0000313" key="3">
    <source>
        <dbReference type="Proteomes" id="UP001549921"/>
    </source>
</evidence>
<feature type="domain" description="Reverse transcriptase" evidence="1">
    <location>
        <begin position="1"/>
        <end position="126"/>
    </location>
</feature>
<dbReference type="SUPFAM" id="SSF56672">
    <property type="entry name" value="DNA/RNA polymerases"/>
    <property type="match status" value="1"/>
</dbReference>
<protein>
    <recommendedName>
        <fullName evidence="1">Reverse transcriptase domain-containing protein</fullName>
    </recommendedName>
</protein>
<evidence type="ECO:0000313" key="2">
    <source>
        <dbReference type="EMBL" id="KAL0819976.1"/>
    </source>
</evidence>
<name>A0ABD0SNG5_LOXSC</name>
<dbReference type="AlphaFoldDB" id="A0ABD0SNG5"/>
<dbReference type="PANTHER" id="PTHR47027">
    <property type="entry name" value="REVERSE TRANSCRIPTASE DOMAIN-CONTAINING PROTEIN"/>
    <property type="match status" value="1"/>
</dbReference>
<dbReference type="Pfam" id="PF00078">
    <property type="entry name" value="RVT_1"/>
    <property type="match status" value="1"/>
</dbReference>
<dbReference type="InterPro" id="IPR000477">
    <property type="entry name" value="RT_dom"/>
</dbReference>
<dbReference type="EMBL" id="JBEDNZ010000020">
    <property type="protein sequence ID" value="KAL0819976.1"/>
    <property type="molecule type" value="Genomic_DNA"/>
</dbReference>
<dbReference type="PROSITE" id="PS50878">
    <property type="entry name" value="RT_POL"/>
    <property type="match status" value="1"/>
</dbReference>
<accession>A0ABD0SNG5</accession>
<organism evidence="2 3">
    <name type="scientific">Loxostege sticticalis</name>
    <name type="common">Beet webworm moth</name>
    <dbReference type="NCBI Taxonomy" id="481309"/>
    <lineage>
        <taxon>Eukaryota</taxon>
        <taxon>Metazoa</taxon>
        <taxon>Ecdysozoa</taxon>
        <taxon>Arthropoda</taxon>
        <taxon>Hexapoda</taxon>
        <taxon>Insecta</taxon>
        <taxon>Pterygota</taxon>
        <taxon>Neoptera</taxon>
        <taxon>Endopterygota</taxon>
        <taxon>Lepidoptera</taxon>
        <taxon>Glossata</taxon>
        <taxon>Ditrysia</taxon>
        <taxon>Pyraloidea</taxon>
        <taxon>Crambidae</taxon>
        <taxon>Pyraustinae</taxon>
        <taxon>Loxostege</taxon>
    </lineage>
</organism>
<dbReference type="PANTHER" id="PTHR47027:SF8">
    <property type="entry name" value="RIBONUCLEASE H"/>
    <property type="match status" value="1"/>
</dbReference>
<evidence type="ECO:0000259" key="1">
    <source>
        <dbReference type="PROSITE" id="PS50878"/>
    </source>
</evidence>
<comment type="caution">
    <text evidence="2">The sequence shown here is derived from an EMBL/GenBank/DDBJ whole genome shotgun (WGS) entry which is preliminary data.</text>
</comment>
<reference evidence="2 3" key="1">
    <citation type="submission" date="2024-06" db="EMBL/GenBank/DDBJ databases">
        <title>A chromosome-level genome assembly of beet webworm, Loxostege sticticalis.</title>
        <authorList>
            <person name="Zhang Y."/>
        </authorList>
    </citation>
    <scope>NUCLEOTIDE SEQUENCE [LARGE SCALE GENOMIC DNA]</scope>
    <source>
        <strain evidence="2">AQ028</strain>
        <tissue evidence="2">Male pupae</tissue>
    </source>
</reference>
<sequence length="173" mass="20343">MLLDCFLFYFMVSFIPRLPRNLRLMTRTITLRRGVRQGDVISPKLFTNALEDIFKTLDWTGQGININGEYVSHLRFADDIVVMAETVQDLERMLEGLNDASRRRTKVTDIALKISKLKWQWAGHVCRRTDDRWSRRVLDWRPRTGKRCVGRPAARWTDDLVRSLLFYLLGTKP</sequence>
<dbReference type="GO" id="GO:0071897">
    <property type="term" value="P:DNA biosynthetic process"/>
    <property type="evidence" value="ECO:0007669"/>
    <property type="project" value="UniProtKB-ARBA"/>
</dbReference>